<keyword evidence="2" id="KW-1185">Reference proteome</keyword>
<name>A0A0N4YSU5_NIPBR</name>
<dbReference type="WBParaSite" id="NBR_0002031701-mRNA-1">
    <property type="protein sequence ID" value="NBR_0002031701-mRNA-1"/>
    <property type="gene ID" value="NBR_0002031701"/>
</dbReference>
<reference evidence="3" key="1">
    <citation type="submission" date="2017-02" db="UniProtKB">
        <authorList>
            <consortium name="WormBaseParasite"/>
        </authorList>
    </citation>
    <scope>IDENTIFICATION</scope>
</reference>
<evidence type="ECO:0000313" key="2">
    <source>
        <dbReference type="Proteomes" id="UP000271162"/>
    </source>
</evidence>
<protein>
    <submittedName>
        <fullName evidence="3">DDE_5 domain-containing protein</fullName>
    </submittedName>
</protein>
<evidence type="ECO:0000313" key="1">
    <source>
        <dbReference type="EMBL" id="VDL84055.1"/>
    </source>
</evidence>
<reference evidence="1 2" key="2">
    <citation type="submission" date="2018-11" db="EMBL/GenBank/DDBJ databases">
        <authorList>
            <consortium name="Pathogen Informatics"/>
        </authorList>
    </citation>
    <scope>NUCLEOTIDE SEQUENCE [LARGE SCALE GENOMIC DNA]</scope>
</reference>
<dbReference type="EMBL" id="UYSL01025021">
    <property type="protein sequence ID" value="VDL84055.1"/>
    <property type="molecule type" value="Genomic_DNA"/>
</dbReference>
<dbReference type="AlphaFoldDB" id="A0A0N4YSU5"/>
<gene>
    <name evidence="1" type="ORF">NBR_LOCUS20318</name>
</gene>
<organism evidence="3">
    <name type="scientific">Nippostrongylus brasiliensis</name>
    <name type="common">Rat hookworm</name>
    <dbReference type="NCBI Taxonomy" id="27835"/>
    <lineage>
        <taxon>Eukaryota</taxon>
        <taxon>Metazoa</taxon>
        <taxon>Ecdysozoa</taxon>
        <taxon>Nematoda</taxon>
        <taxon>Chromadorea</taxon>
        <taxon>Rhabditida</taxon>
        <taxon>Rhabditina</taxon>
        <taxon>Rhabditomorpha</taxon>
        <taxon>Strongyloidea</taxon>
        <taxon>Heligmosomidae</taxon>
        <taxon>Nippostrongylus</taxon>
    </lineage>
</organism>
<evidence type="ECO:0000313" key="3">
    <source>
        <dbReference type="WBParaSite" id="NBR_0002031701-mRNA-1"/>
    </source>
</evidence>
<dbReference type="Proteomes" id="UP000271162">
    <property type="component" value="Unassembled WGS sequence"/>
</dbReference>
<proteinExistence type="predicted"/>
<accession>A0A0N4YSU5</accession>
<sequence>MTLTGGEVRSSTLVPLGTHQLVWGELIADYRVPATGPGDRPADGETRHVIWLDDAKCNCECYGVRGNRRPLTEPGVRHLFLILQWCRPVSSVQWFHLKRIARRLRKALVEL</sequence>